<name>A0AAC9D1P6_9FLAO</name>
<gene>
    <name evidence="1" type="ORF">BB050_03242</name>
</gene>
<sequence>MQKEKVLVFDSKGIFLRMFKRRFKEEFDFLENSFFDKTVTTESDRIVFVIHNHNELLNFLSQEKRGSNVLVCLFNLQFYRSLSFLEGTNNFILFDESKTRTEILKELKAFFDNKLDSNTIKKSLLPPNVSYRKFQEYYKAMYFLM</sequence>
<proteinExistence type="predicted"/>
<dbReference type="EMBL" id="CP016907">
    <property type="protein sequence ID" value="AOC96331.1"/>
    <property type="molecule type" value="Genomic_DNA"/>
</dbReference>
<dbReference type="RefSeq" id="WP_066034248.1">
    <property type="nucleotide sequence ID" value="NZ_CP016907.1"/>
</dbReference>
<protein>
    <submittedName>
        <fullName evidence="1">Uncharacterized protein</fullName>
    </submittedName>
</protein>
<dbReference type="AlphaFoldDB" id="A0AAC9D1P6"/>
<organism evidence="1 2">
    <name type="scientific">Flavobacterium anhuiense</name>
    <dbReference type="NCBI Taxonomy" id="459526"/>
    <lineage>
        <taxon>Bacteria</taxon>
        <taxon>Pseudomonadati</taxon>
        <taxon>Bacteroidota</taxon>
        <taxon>Flavobacteriia</taxon>
        <taxon>Flavobacteriales</taxon>
        <taxon>Flavobacteriaceae</taxon>
        <taxon>Flavobacterium</taxon>
    </lineage>
</organism>
<dbReference type="Proteomes" id="UP000093276">
    <property type="component" value="Chromosome"/>
</dbReference>
<dbReference type="GeneID" id="32309113"/>
<accession>A0AAC9D1P6</accession>
<evidence type="ECO:0000313" key="1">
    <source>
        <dbReference type="EMBL" id="AOC96331.1"/>
    </source>
</evidence>
<evidence type="ECO:0000313" key="2">
    <source>
        <dbReference type="Proteomes" id="UP000093276"/>
    </source>
</evidence>
<dbReference type="KEGG" id="fjg:BB050_03242"/>
<reference evidence="1 2" key="1">
    <citation type="submission" date="2016-08" db="EMBL/GenBank/DDBJ databases">
        <title>Complete genome sequence of Flavobacterium johnsoniae strain GSE09, a volatile-producing biocontrol agent isolated from cucumber (Cucumis sativus).</title>
        <authorList>
            <person name="Jeong J.-J."/>
            <person name="Oh J.Y."/>
            <person name="Jim Y.J."/>
            <person name="Sang M.K."/>
            <person name="Kim K.D."/>
        </authorList>
    </citation>
    <scope>NUCLEOTIDE SEQUENCE [LARGE SCALE GENOMIC DNA]</scope>
    <source>
        <strain evidence="1 2">GSE09</strain>
    </source>
</reference>